<protein>
    <submittedName>
        <fullName evidence="1">Bm1276</fullName>
    </submittedName>
</protein>
<reference evidence="1" key="1">
    <citation type="journal article" date="2007" name="Science">
        <title>Draft genome of the filarial nematode parasite Brugia malayi.</title>
        <authorList>
            <person name="Ghedin E."/>
            <person name="Wang S."/>
            <person name="Spiro D."/>
            <person name="Caler E."/>
            <person name="Zhao Q."/>
            <person name="Crabtree J."/>
            <person name="Allen J.E."/>
            <person name="Delcher A.L."/>
            <person name="Guiliano D.B."/>
            <person name="Miranda-Saavedra D."/>
            <person name="Angiuoli S.V."/>
            <person name="Creasy T."/>
            <person name="Amedeo P."/>
            <person name="Haas B."/>
            <person name="El-Sayed N.M."/>
            <person name="Wortman J.R."/>
            <person name="Feldblyum T."/>
            <person name="Tallon L."/>
            <person name="Schatz M."/>
            <person name="Shumway M."/>
            <person name="Koo H."/>
            <person name="Salzberg S.L."/>
            <person name="Schobel S."/>
            <person name="Pertea M."/>
            <person name="Pop M."/>
            <person name="White O."/>
            <person name="Barton G.J."/>
            <person name="Carlow C.K."/>
            <person name="Crawford M.J."/>
            <person name="Daub J."/>
            <person name="Dimmic M.W."/>
            <person name="Estes C.F."/>
            <person name="Foster J.M."/>
            <person name="Ganatra M."/>
            <person name="Gregory W.F."/>
            <person name="Johnson N.M."/>
            <person name="Jin J."/>
            <person name="Komuniecki R."/>
            <person name="Korf I."/>
            <person name="Kumar S."/>
            <person name="Laney S."/>
            <person name="Li B.W."/>
            <person name="Li W."/>
            <person name="Lindblom T.H."/>
            <person name="Lustigman S."/>
            <person name="Ma D."/>
            <person name="Maina C.V."/>
            <person name="Martin D.M."/>
            <person name="McCarter J.P."/>
            <person name="McReynolds L."/>
            <person name="Mitreva M."/>
            <person name="Nutman T.B."/>
            <person name="Parkinson J."/>
            <person name="Peregrin-Alvarez J.M."/>
            <person name="Poole C."/>
            <person name="Ren Q."/>
            <person name="Saunders L."/>
            <person name="Sluder A.E."/>
            <person name="Smith K."/>
            <person name="Stanke M."/>
            <person name="Unnasch T.R."/>
            <person name="Ware J."/>
            <person name="Wei A.D."/>
            <person name="Weil G."/>
            <person name="Williams D.J."/>
            <person name="Zhang Y."/>
            <person name="Williams S.A."/>
            <person name="Fraser-Liggett C."/>
            <person name="Slatko B."/>
            <person name="Blaxter M.L."/>
            <person name="Scott A.L."/>
        </authorList>
    </citation>
    <scope>NUCLEOTIDE SEQUENCE</scope>
    <source>
        <strain evidence="1">FR3</strain>
    </source>
</reference>
<evidence type="ECO:0000313" key="1">
    <source>
        <dbReference type="EMBL" id="CDP94840.1"/>
    </source>
</evidence>
<sequence length="59" mass="6956">MTKAYYPYGGICAELAKRSKHHKRDTRSSSYRVCNEQHGFKNLTDGVSMQLVKMRSYYY</sequence>
<accession>A0A1I9G1R3</accession>
<name>A0A1I9G1R3_BRUMA</name>
<dbReference type="AlphaFoldDB" id="A0A1I9G1R3"/>
<gene>
    <name evidence="1" type="primary">Bm1276</name>
    <name evidence="1" type="ORF">BM_Bm1276</name>
</gene>
<dbReference type="EMBL" id="LN856931">
    <property type="protein sequence ID" value="CDP94840.1"/>
    <property type="molecule type" value="Genomic_DNA"/>
</dbReference>
<proteinExistence type="predicted"/>
<reference evidence="1" key="2">
    <citation type="submission" date="2012-12" db="EMBL/GenBank/DDBJ databases">
        <authorList>
            <consortium name="WormBase Consortium"/>
            <person name="Ghedin E."/>
            <person name="Paulini M."/>
        </authorList>
    </citation>
    <scope>NUCLEOTIDE SEQUENCE</scope>
    <source>
        <strain evidence="1">FR3</strain>
    </source>
</reference>
<organism evidence="1">
    <name type="scientific">Brugia malayi</name>
    <name type="common">Filarial nematode worm</name>
    <dbReference type="NCBI Taxonomy" id="6279"/>
    <lineage>
        <taxon>Eukaryota</taxon>
        <taxon>Metazoa</taxon>
        <taxon>Ecdysozoa</taxon>
        <taxon>Nematoda</taxon>
        <taxon>Chromadorea</taxon>
        <taxon>Rhabditida</taxon>
        <taxon>Spirurina</taxon>
        <taxon>Spiruromorpha</taxon>
        <taxon>Filarioidea</taxon>
        <taxon>Onchocercidae</taxon>
        <taxon>Brugia</taxon>
    </lineage>
</organism>